<comment type="subcellular location">
    <subcellularLocation>
        <location evidence="1">Membrane</location>
        <topology evidence="1">Peripheral membrane protein</topology>
    </subcellularLocation>
</comment>
<accession>A0A9R1TM91</accession>
<evidence type="ECO:0000313" key="11">
    <source>
        <dbReference type="RefSeq" id="XP_011311769.1"/>
    </source>
</evidence>
<evidence type="ECO:0000256" key="5">
    <source>
        <dbReference type="ARBA" id="ARBA00023065"/>
    </source>
</evidence>
<dbReference type="GeneID" id="105271743"/>
<dbReference type="PRINTS" id="PR00126">
    <property type="entry name" value="ATPASEGAMMA"/>
</dbReference>
<dbReference type="Proteomes" id="UP000694866">
    <property type="component" value="Unplaced"/>
</dbReference>
<name>A0A9R1TM91_9HYME</name>
<reference evidence="11" key="1">
    <citation type="submission" date="2025-08" db="UniProtKB">
        <authorList>
            <consortium name="RefSeq"/>
        </authorList>
    </citation>
    <scope>IDENTIFICATION</scope>
    <source>
        <strain evidence="11">USDA-PBARC FA_bdor</strain>
        <tissue evidence="11">Whole organism</tissue>
    </source>
</reference>
<evidence type="ECO:0000256" key="2">
    <source>
        <dbReference type="ARBA" id="ARBA00007681"/>
    </source>
</evidence>
<dbReference type="Gene3D" id="1.10.287.80">
    <property type="entry name" value="ATP synthase, gamma subunit, helix hairpin domain"/>
    <property type="match status" value="2"/>
</dbReference>
<comment type="similarity">
    <text evidence="2">Belongs to the ATPase gamma chain family.</text>
</comment>
<organism evidence="10 11">
    <name type="scientific">Fopius arisanus</name>
    <dbReference type="NCBI Taxonomy" id="64838"/>
    <lineage>
        <taxon>Eukaryota</taxon>
        <taxon>Metazoa</taxon>
        <taxon>Ecdysozoa</taxon>
        <taxon>Arthropoda</taxon>
        <taxon>Hexapoda</taxon>
        <taxon>Insecta</taxon>
        <taxon>Pterygota</taxon>
        <taxon>Neoptera</taxon>
        <taxon>Endopterygota</taxon>
        <taxon>Hymenoptera</taxon>
        <taxon>Apocrita</taxon>
        <taxon>Ichneumonoidea</taxon>
        <taxon>Braconidae</taxon>
        <taxon>Opiinae</taxon>
        <taxon>Fopius</taxon>
    </lineage>
</organism>
<dbReference type="Pfam" id="PF00231">
    <property type="entry name" value="ATP-synt"/>
    <property type="match status" value="2"/>
</dbReference>
<dbReference type="AlphaFoldDB" id="A0A9R1TM91"/>
<dbReference type="PROSITE" id="PS00153">
    <property type="entry name" value="ATPASE_GAMMA"/>
    <property type="match status" value="1"/>
</dbReference>
<evidence type="ECO:0000256" key="3">
    <source>
        <dbReference type="ARBA" id="ARBA00022448"/>
    </source>
</evidence>
<dbReference type="SUPFAM" id="SSF52943">
    <property type="entry name" value="ATP synthase (F1-ATPase), gamma subunit"/>
    <property type="match status" value="2"/>
</dbReference>
<proteinExistence type="inferred from homology"/>
<keyword evidence="7" id="KW-0139">CF(1)</keyword>
<dbReference type="GO" id="GO:0045259">
    <property type="term" value="C:proton-transporting ATP synthase complex"/>
    <property type="evidence" value="ECO:0007669"/>
    <property type="project" value="UniProtKB-KW"/>
</dbReference>
<evidence type="ECO:0000313" key="10">
    <source>
        <dbReference type="Proteomes" id="UP000694866"/>
    </source>
</evidence>
<keyword evidence="6" id="KW-0472">Membrane</keyword>
<dbReference type="PANTHER" id="PTHR11693:SF22">
    <property type="entry name" value="ATP SYNTHASE SUBUNIT GAMMA, MITOCHONDRIAL"/>
    <property type="match status" value="1"/>
</dbReference>
<dbReference type="RefSeq" id="XP_011311769.1">
    <property type="nucleotide sequence ID" value="XM_011313467.1"/>
</dbReference>
<dbReference type="InterPro" id="IPR035968">
    <property type="entry name" value="ATP_synth_F1_ATPase_gsu"/>
</dbReference>
<evidence type="ECO:0000256" key="9">
    <source>
        <dbReference type="ARBA" id="ARBA00031066"/>
    </source>
</evidence>
<keyword evidence="8" id="KW-0066">ATP synthesis</keyword>
<keyword evidence="10" id="KW-1185">Reference proteome</keyword>
<keyword evidence="5" id="KW-0406">Ion transport</keyword>
<evidence type="ECO:0000256" key="8">
    <source>
        <dbReference type="ARBA" id="ARBA00023310"/>
    </source>
</evidence>
<dbReference type="InterPro" id="IPR023632">
    <property type="entry name" value="ATP_synth_F1_gsu_CS"/>
</dbReference>
<dbReference type="OrthoDB" id="239812at2759"/>
<keyword evidence="3" id="KW-0813">Transport</keyword>
<sequence length="176" mass="19657">MSSLKVIKNRIKSVENTKKISRTMRLVSAAKYVKAERDLSCARTLGTSPQYFFEAAGLKVDLQPKSRFINPNVSIVSTIDLFDRLSIISAPKFVLYDGLDDNTVDCWVEFTFATIIYLVLKESSVAEHAARMTAMDNATKNASEMIKKLQLKFNRTRQAAITAELNEIISGASAIR</sequence>
<dbReference type="InterPro" id="IPR000131">
    <property type="entry name" value="ATP_synth_F1_gsu"/>
</dbReference>
<keyword evidence="4" id="KW-0375">Hydrogen ion transport</keyword>
<evidence type="ECO:0000256" key="4">
    <source>
        <dbReference type="ARBA" id="ARBA00022781"/>
    </source>
</evidence>
<protein>
    <recommendedName>
        <fullName evidence="9">F-ATPase gamma subunit</fullName>
    </recommendedName>
</protein>
<gene>
    <name evidence="11" type="primary">LOC105271743</name>
</gene>
<dbReference type="GO" id="GO:0046933">
    <property type="term" value="F:proton-transporting ATP synthase activity, rotational mechanism"/>
    <property type="evidence" value="ECO:0007669"/>
    <property type="project" value="InterPro"/>
</dbReference>
<evidence type="ECO:0000256" key="1">
    <source>
        <dbReference type="ARBA" id="ARBA00004170"/>
    </source>
</evidence>
<evidence type="ECO:0000256" key="7">
    <source>
        <dbReference type="ARBA" id="ARBA00023196"/>
    </source>
</evidence>
<dbReference type="PANTHER" id="PTHR11693">
    <property type="entry name" value="ATP SYNTHASE GAMMA CHAIN"/>
    <property type="match status" value="1"/>
</dbReference>
<evidence type="ECO:0000256" key="6">
    <source>
        <dbReference type="ARBA" id="ARBA00023136"/>
    </source>
</evidence>